<dbReference type="EMBL" id="JACVVK020000014">
    <property type="protein sequence ID" value="KAK7504684.1"/>
    <property type="molecule type" value="Genomic_DNA"/>
</dbReference>
<proteinExistence type="predicted"/>
<dbReference type="AlphaFoldDB" id="A0ABD0M075"/>
<comment type="caution">
    <text evidence="1">The sequence shown here is derived from an EMBL/GenBank/DDBJ whole genome shotgun (WGS) entry which is preliminary data.</text>
</comment>
<dbReference type="Proteomes" id="UP001519460">
    <property type="component" value="Unassembled WGS sequence"/>
</dbReference>
<sequence>MSCCSLRRCGSLRYPMQNPSFLQVPNLQPKPRTLEFRSTTGALLQTGTRTKKQTSSPSPEHWNLEALPVLYYKLVPGRRNKPPAQAQNTGI</sequence>
<accession>A0ABD0M075</accession>
<evidence type="ECO:0000313" key="2">
    <source>
        <dbReference type="Proteomes" id="UP001519460"/>
    </source>
</evidence>
<protein>
    <submittedName>
        <fullName evidence="1">Uncharacterized protein</fullName>
    </submittedName>
</protein>
<gene>
    <name evidence="1" type="ORF">BaRGS_00004170</name>
</gene>
<organism evidence="1 2">
    <name type="scientific">Batillaria attramentaria</name>
    <dbReference type="NCBI Taxonomy" id="370345"/>
    <lineage>
        <taxon>Eukaryota</taxon>
        <taxon>Metazoa</taxon>
        <taxon>Spiralia</taxon>
        <taxon>Lophotrochozoa</taxon>
        <taxon>Mollusca</taxon>
        <taxon>Gastropoda</taxon>
        <taxon>Caenogastropoda</taxon>
        <taxon>Sorbeoconcha</taxon>
        <taxon>Cerithioidea</taxon>
        <taxon>Batillariidae</taxon>
        <taxon>Batillaria</taxon>
    </lineage>
</organism>
<evidence type="ECO:0000313" key="1">
    <source>
        <dbReference type="EMBL" id="KAK7504684.1"/>
    </source>
</evidence>
<reference evidence="1 2" key="1">
    <citation type="journal article" date="2023" name="Sci. Data">
        <title>Genome assembly of the Korean intertidal mud-creeper Batillaria attramentaria.</title>
        <authorList>
            <person name="Patra A.K."/>
            <person name="Ho P.T."/>
            <person name="Jun S."/>
            <person name="Lee S.J."/>
            <person name="Kim Y."/>
            <person name="Won Y.J."/>
        </authorList>
    </citation>
    <scope>NUCLEOTIDE SEQUENCE [LARGE SCALE GENOMIC DNA]</scope>
    <source>
        <strain evidence="1">Wonlab-2016</strain>
    </source>
</reference>
<keyword evidence="2" id="KW-1185">Reference proteome</keyword>
<name>A0ABD0M075_9CAEN</name>